<dbReference type="Proteomes" id="UP001214250">
    <property type="component" value="Chromosome 2"/>
</dbReference>
<evidence type="ECO:0000313" key="2">
    <source>
        <dbReference type="Proteomes" id="UP001214250"/>
    </source>
</evidence>
<accession>A0ABY7VTF6</accession>
<sequence length="163" mass="19010">MRASTSKYSEFIKSSDHTDIYIFPRYTSNSKTTLRTWTLFSSPKKLSDFFDMQVIMNQHINACIETSEDNIIISDLGFIHPKRLLNSIIIGRSHKEFLYIDMGDNESIWILFTESMSVQKTAKNFSDWMHNSQTESSYVHELLNSLDQCSSGSRKRVKRKEFS</sequence>
<dbReference type="RefSeq" id="WP_274151883.1">
    <property type="nucleotide sequence ID" value="NZ_CP117812.1"/>
</dbReference>
<protein>
    <submittedName>
        <fullName evidence="1">Uncharacterized protein</fullName>
    </submittedName>
</protein>
<name>A0ABY7VTF6_9BACT</name>
<evidence type="ECO:0000313" key="1">
    <source>
        <dbReference type="EMBL" id="WDE97473.1"/>
    </source>
</evidence>
<reference evidence="1 2" key="1">
    <citation type="submission" date="2023-02" db="EMBL/GenBank/DDBJ databases">
        <title>Genome sequence of Lentisphaera profundi SAORIC-696.</title>
        <authorList>
            <person name="Kim e."/>
            <person name="Cho J.-C."/>
            <person name="Choi A."/>
            <person name="Kang I."/>
        </authorList>
    </citation>
    <scope>NUCLEOTIDE SEQUENCE [LARGE SCALE GENOMIC DNA]</scope>
    <source>
        <strain evidence="1 2">SAORIC-696</strain>
    </source>
</reference>
<proteinExistence type="predicted"/>
<gene>
    <name evidence="1" type="ORF">PQO03_16725</name>
</gene>
<organism evidence="1 2">
    <name type="scientific">Lentisphaera profundi</name>
    <dbReference type="NCBI Taxonomy" id="1658616"/>
    <lineage>
        <taxon>Bacteria</taxon>
        <taxon>Pseudomonadati</taxon>
        <taxon>Lentisphaerota</taxon>
        <taxon>Lentisphaeria</taxon>
        <taxon>Lentisphaerales</taxon>
        <taxon>Lentisphaeraceae</taxon>
        <taxon>Lentisphaera</taxon>
    </lineage>
</organism>
<dbReference type="EMBL" id="CP117812">
    <property type="protein sequence ID" value="WDE97473.1"/>
    <property type="molecule type" value="Genomic_DNA"/>
</dbReference>
<keyword evidence="2" id="KW-1185">Reference proteome</keyword>